<evidence type="ECO:0000313" key="5">
    <source>
        <dbReference type="EMBL" id="GFQ08329.1"/>
    </source>
</evidence>
<comment type="similarity">
    <text evidence="1">Belongs to the syntaxin family.</text>
</comment>
<evidence type="ECO:0000256" key="3">
    <source>
        <dbReference type="SAM" id="Phobius"/>
    </source>
</evidence>
<dbReference type="GO" id="GO:0006906">
    <property type="term" value="P:vesicle fusion"/>
    <property type="evidence" value="ECO:0007669"/>
    <property type="project" value="TreeGrafter"/>
</dbReference>
<dbReference type="SUPFAM" id="SSF47661">
    <property type="entry name" value="t-snare proteins"/>
    <property type="match status" value="1"/>
</dbReference>
<accession>A0A830DF77</accession>
<keyword evidence="2" id="KW-0813">Transport</keyword>
<dbReference type="GO" id="GO:0012505">
    <property type="term" value="C:endomembrane system"/>
    <property type="evidence" value="ECO:0007669"/>
    <property type="project" value="TreeGrafter"/>
</dbReference>
<dbReference type="CDD" id="cd00179">
    <property type="entry name" value="SynN"/>
    <property type="match status" value="1"/>
</dbReference>
<comment type="caution">
    <text evidence="5">The sequence shown here is derived from an EMBL/GenBank/DDBJ whole genome shotgun (WGS) entry which is preliminary data.</text>
</comment>
<dbReference type="OrthoDB" id="330671at2759"/>
<dbReference type="AlphaFoldDB" id="A0A830DF77"/>
<dbReference type="InterPro" id="IPR010989">
    <property type="entry name" value="SNARE"/>
</dbReference>
<evidence type="ECO:0000256" key="2">
    <source>
        <dbReference type="ARBA" id="ARBA00022927"/>
    </source>
</evidence>
<dbReference type="InterPro" id="IPR000727">
    <property type="entry name" value="T_SNARE_dom"/>
</dbReference>
<organism evidence="5 6">
    <name type="scientific">Phtheirospermum japonicum</name>
    <dbReference type="NCBI Taxonomy" id="374723"/>
    <lineage>
        <taxon>Eukaryota</taxon>
        <taxon>Viridiplantae</taxon>
        <taxon>Streptophyta</taxon>
        <taxon>Embryophyta</taxon>
        <taxon>Tracheophyta</taxon>
        <taxon>Spermatophyta</taxon>
        <taxon>Magnoliopsida</taxon>
        <taxon>eudicotyledons</taxon>
        <taxon>Gunneridae</taxon>
        <taxon>Pentapetalae</taxon>
        <taxon>asterids</taxon>
        <taxon>lamiids</taxon>
        <taxon>Lamiales</taxon>
        <taxon>Orobanchaceae</taxon>
        <taxon>Orobanchaceae incertae sedis</taxon>
        <taxon>Phtheirospermum</taxon>
    </lineage>
</organism>
<feature type="transmembrane region" description="Helical" evidence="3">
    <location>
        <begin position="258"/>
        <end position="278"/>
    </location>
</feature>
<name>A0A830DF77_9LAMI</name>
<dbReference type="SMART" id="SM00397">
    <property type="entry name" value="t_SNARE"/>
    <property type="match status" value="1"/>
</dbReference>
<dbReference type="GO" id="GO:0006886">
    <property type="term" value="P:intracellular protein transport"/>
    <property type="evidence" value="ECO:0007669"/>
    <property type="project" value="TreeGrafter"/>
</dbReference>
<gene>
    <name evidence="5" type="ORF">PHJA_002976900</name>
</gene>
<dbReference type="Gene3D" id="1.20.5.110">
    <property type="match status" value="1"/>
</dbReference>
<keyword evidence="2" id="KW-0653">Protein transport</keyword>
<dbReference type="GO" id="GO:0005886">
    <property type="term" value="C:plasma membrane"/>
    <property type="evidence" value="ECO:0007669"/>
    <property type="project" value="TreeGrafter"/>
</dbReference>
<keyword evidence="3" id="KW-0472">Membrane</keyword>
<dbReference type="PANTHER" id="PTHR19957">
    <property type="entry name" value="SYNTAXIN"/>
    <property type="match status" value="1"/>
</dbReference>
<dbReference type="GO" id="GO:0031201">
    <property type="term" value="C:SNARE complex"/>
    <property type="evidence" value="ECO:0007669"/>
    <property type="project" value="TreeGrafter"/>
</dbReference>
<keyword evidence="3" id="KW-0812">Transmembrane</keyword>
<sequence>MTKSFLSYVDLKKQATKDLETGPDLEMGQLDPSDEDNLSKFFEEVGAVKADMEEINYLLVDLQDLNEETKSAQSPKILRGLRDRINSDMVMVLRKAKIIKTRLESLDKSNIANRSFYKEGSHIDRTRISVTNGLRIKLKDMVNDFQCLRQKIVDDHKEGLKRRYQSVTGEKPSDEAIEKMVSENGLVGVFEEKGEILEENRRSLVELHKVFLDMAVMVEVQGEKMNNIEENVVGAGVYVSGASKELDRASRLKKRRTWACWIGVLVLVFLLVCLVAVWF</sequence>
<dbReference type="Pfam" id="PF00804">
    <property type="entry name" value="Syntaxin"/>
    <property type="match status" value="1"/>
</dbReference>
<reference evidence="5" key="1">
    <citation type="submission" date="2020-07" db="EMBL/GenBank/DDBJ databases">
        <title>Ethylene signaling mediates host invasion by parasitic plants.</title>
        <authorList>
            <person name="Yoshida S."/>
        </authorList>
    </citation>
    <scope>NUCLEOTIDE SEQUENCE</scope>
    <source>
        <strain evidence="5">Okayama</strain>
    </source>
</reference>
<proteinExistence type="inferred from homology"/>
<protein>
    <submittedName>
        <fullName evidence="5">Syntaxin-112</fullName>
    </submittedName>
</protein>
<dbReference type="Proteomes" id="UP000653305">
    <property type="component" value="Unassembled WGS sequence"/>
</dbReference>
<dbReference type="Pfam" id="PF05739">
    <property type="entry name" value="SNARE"/>
    <property type="match status" value="1"/>
</dbReference>
<dbReference type="GO" id="GO:0006887">
    <property type="term" value="P:exocytosis"/>
    <property type="evidence" value="ECO:0007669"/>
    <property type="project" value="TreeGrafter"/>
</dbReference>
<dbReference type="InterPro" id="IPR006011">
    <property type="entry name" value="Syntaxin_N"/>
</dbReference>
<evidence type="ECO:0000256" key="1">
    <source>
        <dbReference type="ARBA" id="ARBA00009063"/>
    </source>
</evidence>
<dbReference type="EMBL" id="BMAC01004720">
    <property type="protein sequence ID" value="GFQ08329.1"/>
    <property type="molecule type" value="Genomic_DNA"/>
</dbReference>
<feature type="domain" description="T-SNARE coiled-coil homology" evidence="4">
    <location>
        <begin position="187"/>
        <end position="249"/>
    </location>
</feature>
<dbReference type="FunFam" id="1.20.58.70:FF:000003">
    <property type="entry name" value="Qa-SNARE, Sso1/Syntaxin1-type, SYP12A-group"/>
    <property type="match status" value="1"/>
</dbReference>
<keyword evidence="3" id="KW-1133">Transmembrane helix</keyword>
<evidence type="ECO:0000313" key="6">
    <source>
        <dbReference type="Proteomes" id="UP000653305"/>
    </source>
</evidence>
<dbReference type="GO" id="GO:0048278">
    <property type="term" value="P:vesicle docking"/>
    <property type="evidence" value="ECO:0007669"/>
    <property type="project" value="TreeGrafter"/>
</dbReference>
<dbReference type="PROSITE" id="PS50192">
    <property type="entry name" value="T_SNARE"/>
    <property type="match status" value="1"/>
</dbReference>
<dbReference type="PANTHER" id="PTHR19957:SF91">
    <property type="entry name" value="SYNTAXIN-112"/>
    <property type="match status" value="1"/>
</dbReference>
<dbReference type="SMART" id="SM00503">
    <property type="entry name" value="SynN"/>
    <property type="match status" value="1"/>
</dbReference>
<evidence type="ECO:0000259" key="4">
    <source>
        <dbReference type="PROSITE" id="PS50192"/>
    </source>
</evidence>
<keyword evidence="6" id="KW-1185">Reference proteome</keyword>
<dbReference type="Gene3D" id="1.20.58.70">
    <property type="match status" value="1"/>
</dbReference>
<dbReference type="GO" id="GO:0005484">
    <property type="term" value="F:SNAP receptor activity"/>
    <property type="evidence" value="ECO:0007669"/>
    <property type="project" value="TreeGrafter"/>
</dbReference>
<dbReference type="InterPro" id="IPR045242">
    <property type="entry name" value="Syntaxin"/>
</dbReference>
<dbReference type="GO" id="GO:0000149">
    <property type="term" value="F:SNARE binding"/>
    <property type="evidence" value="ECO:0007669"/>
    <property type="project" value="TreeGrafter"/>
</dbReference>